<dbReference type="OrthoDB" id="7281693at2"/>
<sequence length="72" mass="7481">MSSETSDTRLPRRTLLLLGVAGAGGVLAAGAATIQGTPPVAGGSQNPKRRSLYDPSAPEVQAFYRVNRYPAP</sequence>
<name>A0A5B2VCV2_9HYPH</name>
<reference evidence="2 3" key="1">
    <citation type="submission" date="2019-09" db="EMBL/GenBank/DDBJ databases">
        <title>Salinarimonas rosea gen. nov., sp. nov., a new member of the a-2 subgroup of the Proteobacteria.</title>
        <authorList>
            <person name="Liu J."/>
        </authorList>
    </citation>
    <scope>NUCLEOTIDE SEQUENCE [LARGE SCALE GENOMIC DNA]</scope>
    <source>
        <strain evidence="2 3">BN140002</strain>
    </source>
</reference>
<reference evidence="2 3" key="2">
    <citation type="submission" date="2019-09" db="EMBL/GenBank/DDBJ databases">
        <authorList>
            <person name="Jin C."/>
        </authorList>
    </citation>
    <scope>NUCLEOTIDE SEQUENCE [LARGE SCALE GENOMIC DNA]</scope>
    <source>
        <strain evidence="2 3">BN140002</strain>
    </source>
</reference>
<organism evidence="2 3">
    <name type="scientific">Salinarimonas soli</name>
    <dbReference type="NCBI Taxonomy" id="1638099"/>
    <lineage>
        <taxon>Bacteria</taxon>
        <taxon>Pseudomonadati</taxon>
        <taxon>Pseudomonadota</taxon>
        <taxon>Alphaproteobacteria</taxon>
        <taxon>Hyphomicrobiales</taxon>
        <taxon>Salinarimonadaceae</taxon>
        <taxon>Salinarimonas</taxon>
    </lineage>
</organism>
<dbReference type="PROSITE" id="PS51318">
    <property type="entry name" value="TAT"/>
    <property type="match status" value="1"/>
</dbReference>
<evidence type="ECO:0000313" key="3">
    <source>
        <dbReference type="Proteomes" id="UP000323142"/>
    </source>
</evidence>
<evidence type="ECO:0000313" key="2">
    <source>
        <dbReference type="EMBL" id="KAA2236575.1"/>
    </source>
</evidence>
<dbReference type="RefSeq" id="WP_149818530.1">
    <property type="nucleotide sequence ID" value="NZ_VUOA01000025.1"/>
</dbReference>
<dbReference type="EMBL" id="VUOA01000025">
    <property type="protein sequence ID" value="KAA2236575.1"/>
    <property type="molecule type" value="Genomic_DNA"/>
</dbReference>
<protein>
    <recommendedName>
        <fullName evidence="4">Formate dehydrogenase</fullName>
    </recommendedName>
</protein>
<proteinExistence type="predicted"/>
<keyword evidence="3" id="KW-1185">Reference proteome</keyword>
<dbReference type="InterPro" id="IPR006311">
    <property type="entry name" value="TAT_signal"/>
</dbReference>
<comment type="caution">
    <text evidence="2">The sequence shown here is derived from an EMBL/GenBank/DDBJ whole genome shotgun (WGS) entry which is preliminary data.</text>
</comment>
<accession>A0A5B2VCV2</accession>
<dbReference type="Proteomes" id="UP000323142">
    <property type="component" value="Unassembled WGS sequence"/>
</dbReference>
<dbReference type="AlphaFoldDB" id="A0A5B2VCV2"/>
<gene>
    <name evidence="2" type="ORF">F0L46_13960</name>
</gene>
<feature type="region of interest" description="Disordered" evidence="1">
    <location>
        <begin position="34"/>
        <end position="56"/>
    </location>
</feature>
<evidence type="ECO:0008006" key="4">
    <source>
        <dbReference type="Google" id="ProtNLM"/>
    </source>
</evidence>
<evidence type="ECO:0000256" key="1">
    <source>
        <dbReference type="SAM" id="MobiDB-lite"/>
    </source>
</evidence>